<evidence type="ECO:0000256" key="2">
    <source>
        <dbReference type="ARBA" id="ARBA00022771"/>
    </source>
</evidence>
<protein>
    <recommendedName>
        <fullName evidence="6">RING-type domain-containing protein</fullName>
    </recommendedName>
</protein>
<feature type="region of interest" description="Disordered" evidence="5">
    <location>
        <begin position="168"/>
        <end position="211"/>
    </location>
</feature>
<feature type="compositionally biased region" description="Polar residues" evidence="5">
    <location>
        <begin position="168"/>
        <end position="192"/>
    </location>
</feature>
<keyword evidence="2 4" id="KW-0863">Zinc-finger</keyword>
<dbReference type="SUPFAM" id="SSF49599">
    <property type="entry name" value="TRAF domain-like"/>
    <property type="match status" value="1"/>
</dbReference>
<evidence type="ECO:0000256" key="3">
    <source>
        <dbReference type="ARBA" id="ARBA00022833"/>
    </source>
</evidence>
<evidence type="ECO:0000313" key="8">
    <source>
        <dbReference type="Proteomes" id="UP001177003"/>
    </source>
</evidence>
<dbReference type="SUPFAM" id="SSF57850">
    <property type="entry name" value="RING/U-box"/>
    <property type="match status" value="1"/>
</dbReference>
<feature type="compositionally biased region" description="Basic and acidic residues" evidence="5">
    <location>
        <begin position="638"/>
        <end position="667"/>
    </location>
</feature>
<feature type="compositionally biased region" description="Low complexity" evidence="5">
    <location>
        <begin position="193"/>
        <end position="211"/>
    </location>
</feature>
<dbReference type="InterPro" id="IPR013083">
    <property type="entry name" value="Znf_RING/FYVE/PHD"/>
</dbReference>
<feature type="region of interest" description="Disordered" evidence="5">
    <location>
        <begin position="1094"/>
        <end position="1167"/>
    </location>
</feature>
<dbReference type="EMBL" id="OX465085">
    <property type="protein sequence ID" value="CAI9301247.1"/>
    <property type="molecule type" value="Genomic_DNA"/>
</dbReference>
<feature type="compositionally biased region" description="Pro residues" evidence="5">
    <location>
        <begin position="470"/>
        <end position="487"/>
    </location>
</feature>
<feature type="region of interest" description="Disordered" evidence="5">
    <location>
        <begin position="257"/>
        <end position="297"/>
    </location>
</feature>
<feature type="compositionally biased region" description="Pro residues" evidence="5">
    <location>
        <begin position="280"/>
        <end position="290"/>
    </location>
</feature>
<gene>
    <name evidence="7" type="ORF">LSALG_LOCUS39814</name>
</gene>
<dbReference type="Gene3D" id="3.30.40.10">
    <property type="entry name" value="Zinc/RING finger domain, C3HC4 (zinc finger)"/>
    <property type="match status" value="1"/>
</dbReference>
<feature type="compositionally biased region" description="Basic and acidic residues" evidence="5">
    <location>
        <begin position="690"/>
        <end position="702"/>
    </location>
</feature>
<keyword evidence="8" id="KW-1185">Reference proteome</keyword>
<keyword evidence="3" id="KW-0862">Zinc</keyword>
<sequence length="1266" mass="139190">MGFDNECILNIQSLAGEYFCPVCRTLVYPHEALQTQCTHLYCKPCLAYVVGSTQACPYDGYLVTEAGSKPLMESNKALAETIGKTSVHCLYHRSGCVWQGALSECTSHCSGCAFGNSPVVCNRCGLQIVHRQVQEHAQTCNVNGTNNQPQGSDTAQDAAVSVDQSKIANQTAAPASQPHQVAAQPQTATASSNVQNLNQTPPTNPLPQVAPATAVPAPEQWYQQQQQQQQYQQYYQQYPGYDPYQQQTYQQYYPYQQQPQNQPPVQPQPQSQPQIQAPVQPQPQIQPQPQPQAQVPQQFQMYSQAQPQIPSNVQPQPLYSQAAVVGSSQNQAQVNPQQQVHPGAQIQSQNQPLAHGHMPPQSYPQVQPHPVQSHAQSQPQPQPQSQMQVPQYQQPHSQMHYSQPPQVLPQAHPPFQPLPLPPPQSQPMNPQHPPVHSLSGHPSYPSQPHQPIQHAPPMQVQPPTGSLPPTQFPQPPPHMRPTQPPHMLPSQAPPTQQLIHPHNQPAHPRPIVHQVQQPTPQQYVQQPQAFPGQLHHAGPFAQVQPQPMQQPSHGFVQPSQGTALPPQSYMGRPPMLNQGGQSQQFTQPQSSGIPGIPPHARPPQYGPSQPLVNMTNQPHVYPEQQLNQYAPPLGGALVDRKGDPTFERRVEQQEDKSPSLKKSDEFRANFNEVKPETGINDELKTGNGGDDDHRKDEKDGVSELHQVQGVPGDSGIVQRVKEESKDGVSDHNKAEDGGVATRDSMKQGEAQSSSEVDNGSLGVPPGSCIQQGHHERSFSQSQTPPQGQIGDMSGGFPSNPAPLTEQGRSPHPQVPYPPSGQQQRPAGTPGNPPSHLRPPGHGYLPHGPHPGDHFQPPGSFHPDFPLGGPPNNSSSRGYEPQYNGRLNNRMSQGEPLGPSLPHGPDGQNAPRHPGPMESDIYHDQRPSHFNSRRLDSHIPGNVDRGPYPFGGESNSMRINGAPPVGLLDSRDEKFRTPDTFPMGHHEQGRLFPHLEDSPKYGSRSSRAFGGYGMDGPSRFFDKDPHGYGFDGPGSGGYLPPYHPNDSGGRPLALHHDDNINRGRFGPDFHRPMHGFGRRSLHNFDVDGREMERHSAGERFGPPVHMHRGEFDGPRGGEREPFGLRNRGSFQDYGEPNGPGGFSHKPPFGVKSARPHLGEPGFRSSYSRKGFPSDGGFFSGGPDSFDGLRKRNTYSMGWCRICKIDCESVEGLDMHGQTREHQRMAMDMVITIKQKNAKKHKASNDHSAREEPSKLRNTEVHARVNAS</sequence>
<feature type="compositionally biased region" description="Polar residues" evidence="5">
    <location>
        <begin position="606"/>
        <end position="628"/>
    </location>
</feature>
<dbReference type="Proteomes" id="UP001177003">
    <property type="component" value="Chromosome 9"/>
</dbReference>
<feature type="region of interest" description="Disordered" evidence="5">
    <location>
        <begin position="327"/>
        <end position="942"/>
    </location>
</feature>
<evidence type="ECO:0000256" key="1">
    <source>
        <dbReference type="ARBA" id="ARBA00022723"/>
    </source>
</evidence>
<dbReference type="PANTHER" id="PTHR37393">
    <property type="entry name" value="AT-RICH INTERACTIVE DOMAIN-CONTAINING PROTEIN 1A-LIKE"/>
    <property type="match status" value="1"/>
</dbReference>
<feature type="compositionally biased region" description="Low complexity" evidence="5">
    <location>
        <begin position="268"/>
        <end position="279"/>
    </location>
</feature>
<feature type="compositionally biased region" description="Pro residues" evidence="5">
    <location>
        <begin position="411"/>
        <end position="433"/>
    </location>
</feature>
<proteinExistence type="predicted"/>
<dbReference type="InterPro" id="IPR017907">
    <property type="entry name" value="Znf_RING_CS"/>
</dbReference>
<name>A0AA36A0K7_LACSI</name>
<evidence type="ECO:0000256" key="4">
    <source>
        <dbReference type="PROSITE-ProRule" id="PRU00175"/>
    </source>
</evidence>
<dbReference type="PANTHER" id="PTHR37393:SF1">
    <property type="entry name" value="AT-RICH INTERACTIVE DOMAIN-CONTAINING PROTEIN 1A-LIKE"/>
    <property type="match status" value="1"/>
</dbReference>
<feature type="compositionally biased region" description="Pro residues" evidence="5">
    <location>
        <begin position="595"/>
        <end position="605"/>
    </location>
</feature>
<feature type="region of interest" description="Disordered" evidence="5">
    <location>
        <begin position="981"/>
        <end position="1001"/>
    </location>
</feature>
<feature type="compositionally biased region" description="Polar residues" evidence="5">
    <location>
        <begin position="543"/>
        <end position="562"/>
    </location>
</feature>
<feature type="compositionally biased region" description="Low complexity" evidence="5">
    <location>
        <begin position="368"/>
        <end position="398"/>
    </location>
</feature>
<keyword evidence="1" id="KW-0479">Metal-binding</keyword>
<dbReference type="AlphaFoldDB" id="A0AA36A0K7"/>
<feature type="compositionally biased region" description="Basic and acidic residues" evidence="5">
    <location>
        <begin position="1241"/>
        <end position="1266"/>
    </location>
</feature>
<accession>A0AA36A0K7</accession>
<dbReference type="PROSITE" id="PS50089">
    <property type="entry name" value="ZF_RING_2"/>
    <property type="match status" value="1"/>
</dbReference>
<dbReference type="GO" id="GO:0008270">
    <property type="term" value="F:zinc ion binding"/>
    <property type="evidence" value="ECO:0007669"/>
    <property type="project" value="UniProtKB-KW"/>
</dbReference>
<evidence type="ECO:0000313" key="7">
    <source>
        <dbReference type="EMBL" id="CAI9301247.1"/>
    </source>
</evidence>
<evidence type="ECO:0000256" key="5">
    <source>
        <dbReference type="SAM" id="MobiDB-lite"/>
    </source>
</evidence>
<reference evidence="7" key="1">
    <citation type="submission" date="2023-04" db="EMBL/GenBank/DDBJ databases">
        <authorList>
            <person name="Vijverberg K."/>
            <person name="Xiong W."/>
            <person name="Schranz E."/>
        </authorList>
    </citation>
    <scope>NUCLEOTIDE SEQUENCE</scope>
</reference>
<feature type="compositionally biased region" description="Basic and acidic residues" evidence="5">
    <location>
        <begin position="919"/>
        <end position="936"/>
    </location>
</feature>
<feature type="compositionally biased region" description="Low complexity" evidence="5">
    <location>
        <begin position="329"/>
        <end position="340"/>
    </location>
</feature>
<organism evidence="7 8">
    <name type="scientific">Lactuca saligna</name>
    <name type="common">Willowleaf lettuce</name>
    <dbReference type="NCBI Taxonomy" id="75948"/>
    <lineage>
        <taxon>Eukaryota</taxon>
        <taxon>Viridiplantae</taxon>
        <taxon>Streptophyta</taxon>
        <taxon>Embryophyta</taxon>
        <taxon>Tracheophyta</taxon>
        <taxon>Spermatophyta</taxon>
        <taxon>Magnoliopsida</taxon>
        <taxon>eudicotyledons</taxon>
        <taxon>Gunneridae</taxon>
        <taxon>Pentapetalae</taxon>
        <taxon>asterids</taxon>
        <taxon>campanulids</taxon>
        <taxon>Asterales</taxon>
        <taxon>Asteraceae</taxon>
        <taxon>Cichorioideae</taxon>
        <taxon>Cichorieae</taxon>
        <taxon>Lactucinae</taxon>
        <taxon>Lactuca</taxon>
    </lineage>
</organism>
<feature type="compositionally biased region" description="Basic and acidic residues" evidence="5">
    <location>
        <begin position="719"/>
        <end position="736"/>
    </location>
</feature>
<feature type="domain" description="RING-type" evidence="6">
    <location>
        <begin position="20"/>
        <end position="59"/>
    </location>
</feature>
<feature type="compositionally biased region" description="Basic and acidic residues" evidence="5">
    <location>
        <begin position="1106"/>
        <end position="1121"/>
    </location>
</feature>
<feature type="region of interest" description="Disordered" evidence="5">
    <location>
        <begin position="1233"/>
        <end position="1266"/>
    </location>
</feature>
<dbReference type="PROSITE" id="PS00518">
    <property type="entry name" value="ZF_RING_1"/>
    <property type="match status" value="1"/>
</dbReference>
<feature type="compositionally biased region" description="Low complexity" evidence="5">
    <location>
        <begin position="578"/>
        <end position="592"/>
    </location>
</feature>
<feature type="compositionally biased region" description="Basic and acidic residues" evidence="5">
    <location>
        <begin position="983"/>
        <end position="998"/>
    </location>
</feature>
<evidence type="ECO:0000259" key="6">
    <source>
        <dbReference type="PROSITE" id="PS50089"/>
    </source>
</evidence>
<feature type="compositionally biased region" description="Low complexity" evidence="5">
    <location>
        <begin position="511"/>
        <end position="533"/>
    </location>
</feature>
<dbReference type="InterPro" id="IPR001841">
    <property type="entry name" value="Znf_RING"/>
</dbReference>